<protein>
    <recommendedName>
        <fullName evidence="6">Bacterial Pleckstrin homology domain-containing protein</fullName>
    </recommendedName>
</protein>
<gene>
    <name evidence="4" type="ORF">HMPREF9498_01297</name>
</gene>
<feature type="transmembrane region" description="Helical" evidence="1">
    <location>
        <begin position="6"/>
        <end position="24"/>
    </location>
</feature>
<feature type="transmembrane region" description="Helical" evidence="1">
    <location>
        <begin position="321"/>
        <end position="343"/>
    </location>
</feature>
<reference evidence="4 5" key="1">
    <citation type="submission" date="2010-07" db="EMBL/GenBank/DDBJ databases">
        <authorList>
            <person name="Sid Ahmed O."/>
        </authorList>
    </citation>
    <scope>NUCLEOTIDE SEQUENCE [LARGE SCALE GENOMIC DNA]</scope>
    <source>
        <strain evidence="4 5">TX4248</strain>
    </source>
</reference>
<feature type="transmembrane region" description="Helical" evidence="1">
    <location>
        <begin position="136"/>
        <end position="155"/>
    </location>
</feature>
<keyword evidence="1" id="KW-0812">Transmembrane</keyword>
<feature type="transmembrane region" description="Helical" evidence="1">
    <location>
        <begin position="57"/>
        <end position="74"/>
    </location>
</feature>
<dbReference type="RefSeq" id="WP_002355216.1">
    <property type="nucleotide sequence ID" value="NZ_GL454438.1"/>
</dbReference>
<dbReference type="InterPro" id="IPR027783">
    <property type="entry name" value="Bacterial_PH-related"/>
</dbReference>
<evidence type="ECO:0000313" key="5">
    <source>
        <dbReference type="Proteomes" id="UP000004846"/>
    </source>
</evidence>
<feature type="transmembrane region" description="Helical" evidence="1">
    <location>
        <begin position="161"/>
        <end position="184"/>
    </location>
</feature>
<keyword evidence="1" id="KW-0472">Membrane</keyword>
<dbReference type="Pfam" id="PF10882">
    <property type="entry name" value="bPH_5"/>
    <property type="match status" value="1"/>
</dbReference>
<dbReference type="HOGENOM" id="CLU_046397_0_0_9"/>
<feature type="transmembrane region" description="Helical" evidence="1">
    <location>
        <begin position="205"/>
        <end position="226"/>
    </location>
</feature>
<feature type="domain" description="Bacterial Pleckstrin homology" evidence="2">
    <location>
        <begin position="353"/>
        <end position="438"/>
    </location>
</feature>
<feature type="transmembrane region" description="Helical" evidence="1">
    <location>
        <begin position="80"/>
        <end position="103"/>
    </location>
</feature>
<dbReference type="AlphaFoldDB" id="A0A125W6Y5"/>
<comment type="caution">
    <text evidence="4">The sequence shown here is derived from an EMBL/GenBank/DDBJ whole genome shotgun (WGS) entry which is preliminary data.</text>
</comment>
<evidence type="ECO:0000259" key="2">
    <source>
        <dbReference type="Pfam" id="PF10882"/>
    </source>
</evidence>
<feature type="transmembrane region" description="Helical" evidence="1">
    <location>
        <begin position="238"/>
        <end position="262"/>
    </location>
</feature>
<proteinExistence type="predicted"/>
<accession>A0A125W6Y5</accession>
<dbReference type="EMBL" id="AEBR01000036">
    <property type="protein sequence ID" value="EFM83100.1"/>
    <property type="molecule type" value="Genomic_DNA"/>
</dbReference>
<evidence type="ECO:0000256" key="1">
    <source>
        <dbReference type="SAM" id="Phobius"/>
    </source>
</evidence>
<dbReference type="Pfam" id="PF19124">
    <property type="entry name" value="DUF5808"/>
    <property type="match status" value="1"/>
</dbReference>
<dbReference type="Proteomes" id="UP000004846">
    <property type="component" value="Unassembled WGS sequence"/>
</dbReference>
<name>A0A125W6Y5_ENTFL</name>
<sequence length="456" mass="52368">MAVFFYFILVSVAFFMAFTMGIYANPHKNIILENTLPEDKLQDPSVQAIRKRYKKRLVQLAAVFSVLSLPLLFIPYDSILLFLFLLLLFSFIGSGYYLQIVYIRKMAALKMQNGWLLPKRPLLIDTQLVLNKNQKLISFWWFLPAIILTFAGGFYSLQTAIGSWILFLITVLMLSLFIGGYYFIARLPVKPLTSDSKINQQINDLFRHHWSVLMVLSALVFAPLTILPTFTIVIDYTVAMALTFCYFILLFVYVGFLFYYLFSMRKKQDQFVLQAGDYRYGDDDQYWRYGIYINPKDPKIMVPDRIGMNLSINLGRPAGKIILAATGILTIAVLFFATVPMFINDFSSHAFQATIENKQIELSAPLAKTRSIPFNQITAVSLIDDLPQERIRTMGAATDSYLTGEFKVAGKPAYLLIYTKSHPILKIETREKVYYYTAREGQETTKIYQEIKAKLP</sequence>
<keyword evidence="1" id="KW-1133">Transmembrane helix</keyword>
<evidence type="ECO:0008006" key="6">
    <source>
        <dbReference type="Google" id="ProtNLM"/>
    </source>
</evidence>
<organism evidence="4 5">
    <name type="scientific">Enterococcus faecalis TX4248</name>
    <dbReference type="NCBI Taxonomy" id="749495"/>
    <lineage>
        <taxon>Bacteria</taxon>
        <taxon>Bacillati</taxon>
        <taxon>Bacillota</taxon>
        <taxon>Bacilli</taxon>
        <taxon>Lactobacillales</taxon>
        <taxon>Enterococcaceae</taxon>
        <taxon>Enterococcus</taxon>
    </lineage>
</organism>
<evidence type="ECO:0000313" key="4">
    <source>
        <dbReference type="EMBL" id="EFM83100.1"/>
    </source>
</evidence>
<feature type="domain" description="DUF5808" evidence="3">
    <location>
        <begin position="295"/>
        <end position="320"/>
    </location>
</feature>
<evidence type="ECO:0000259" key="3">
    <source>
        <dbReference type="Pfam" id="PF19124"/>
    </source>
</evidence>
<dbReference type="InterPro" id="IPR043831">
    <property type="entry name" value="DUF5808"/>
</dbReference>